<keyword evidence="8" id="KW-0418">Kinase</keyword>
<name>A0A7M7KS96_VARDE</name>
<evidence type="ECO:0000256" key="1">
    <source>
        <dbReference type="ARBA" id="ARBA00004167"/>
    </source>
</evidence>
<keyword evidence="14" id="KW-0675">Receptor</keyword>
<evidence type="ECO:0000256" key="17">
    <source>
        <dbReference type="PROSITE-ProRule" id="PRU10141"/>
    </source>
</evidence>
<keyword evidence="6" id="KW-0677">Repeat</keyword>
<dbReference type="CDD" id="cd00192">
    <property type="entry name" value="PTKc"/>
    <property type="match status" value="1"/>
</dbReference>
<dbReference type="PROSITE" id="PS00109">
    <property type="entry name" value="PROTEIN_KINASE_TYR"/>
    <property type="match status" value="1"/>
</dbReference>
<dbReference type="InterPro" id="IPR017441">
    <property type="entry name" value="Protein_kinase_ATP_BS"/>
</dbReference>
<dbReference type="Gene3D" id="2.130.10.10">
    <property type="entry name" value="YVTN repeat-like/Quinoprotein amine dehydrogenase"/>
    <property type="match status" value="1"/>
</dbReference>
<dbReference type="FunFam" id="1.10.510.10:FF:000554">
    <property type="entry name" value="Predicted protein"/>
    <property type="match status" value="1"/>
</dbReference>
<dbReference type="InParanoid" id="A0A7M7KS96"/>
<evidence type="ECO:0000313" key="20">
    <source>
        <dbReference type="EnsemblMetazoa" id="XP_022665134"/>
    </source>
</evidence>
<dbReference type="PANTHER" id="PTHR24416">
    <property type="entry name" value="TYROSINE-PROTEIN KINASE RECEPTOR"/>
    <property type="match status" value="1"/>
</dbReference>
<comment type="subcellular location">
    <subcellularLocation>
        <location evidence="1">Membrane</location>
        <topology evidence="1">Single-pass membrane protein</topology>
    </subcellularLocation>
</comment>
<evidence type="ECO:0000256" key="7">
    <source>
        <dbReference type="ARBA" id="ARBA00022741"/>
    </source>
</evidence>
<dbReference type="EnsemblMetazoa" id="XM_022809399">
    <property type="protein sequence ID" value="XP_022665134"/>
    <property type="gene ID" value="LOC111252051"/>
</dbReference>
<dbReference type="Gene3D" id="3.30.200.20">
    <property type="entry name" value="Phosphorylase Kinase, domain 1"/>
    <property type="match status" value="1"/>
</dbReference>
<keyword evidence="9 17" id="KW-0067">ATP-binding</keyword>
<dbReference type="GeneID" id="111252051"/>
<keyword evidence="13" id="KW-0829">Tyrosine-protein kinase</keyword>
<dbReference type="Proteomes" id="UP000594260">
    <property type="component" value="Unplaced"/>
</dbReference>
<dbReference type="PROSITE" id="PS00107">
    <property type="entry name" value="PROTEIN_KINASE_ATP"/>
    <property type="match status" value="1"/>
</dbReference>
<dbReference type="Gene3D" id="1.10.510.10">
    <property type="entry name" value="Transferase(Phosphotransferase) domain 1"/>
    <property type="match status" value="1"/>
</dbReference>
<evidence type="ECO:0000256" key="12">
    <source>
        <dbReference type="ARBA" id="ARBA00023136"/>
    </source>
</evidence>
<dbReference type="Gene3D" id="2.60.40.10">
    <property type="entry name" value="Immunoglobulins"/>
    <property type="match status" value="3"/>
</dbReference>
<accession>A0A7M7KS96</accession>
<feature type="binding site" evidence="17">
    <location>
        <position position="1167"/>
    </location>
    <ligand>
        <name>ATP</name>
        <dbReference type="ChEBI" id="CHEBI:30616"/>
    </ligand>
</feature>
<evidence type="ECO:0000256" key="3">
    <source>
        <dbReference type="ARBA" id="ARBA00022679"/>
    </source>
</evidence>
<dbReference type="InterPro" id="IPR050122">
    <property type="entry name" value="RTK"/>
</dbReference>
<feature type="transmembrane region" description="Helical" evidence="18">
    <location>
        <begin position="83"/>
        <end position="103"/>
    </location>
</feature>
<dbReference type="SMART" id="SM00219">
    <property type="entry name" value="TyrKc"/>
    <property type="match status" value="1"/>
</dbReference>
<feature type="transmembrane region" description="Helical" evidence="18">
    <location>
        <begin position="1055"/>
        <end position="1078"/>
    </location>
</feature>
<dbReference type="Pfam" id="PF01833">
    <property type="entry name" value="TIG"/>
    <property type="match status" value="2"/>
</dbReference>
<dbReference type="GO" id="GO:0005886">
    <property type="term" value="C:plasma membrane"/>
    <property type="evidence" value="ECO:0007669"/>
    <property type="project" value="TreeGrafter"/>
</dbReference>
<sequence>MKSRKRDQRIREGEVTEDFVECGKRRHLVSSHSASVLPSVRHTLLTSGTSRDNRTRKCRYVQFRSYGVTDRHARWRVSPIQGVLQLGIFLVTLLGAFWVTMGLSESREPIRLRHVGVKLDKVAALSDGTIWAAGNGQVFLYDENTGRWISKATVSAPGTPAVTIGRAEINGSTLVEVGVVCFAVNRGLCSIMVHDKNNSTIRVVQLDKDNFRNHGSNFSLITPLEHHSKGKPVLFAVSKDFDTANESPLSLLQLQDDDLSDQSTINKPPRGFAPYMELRNGYSMMFENNLRPTIKYLHAFQYNGFAFVVTVQPMITSNTKAVMKYVIFETRVARFCLDNKSMKSYTEIPISCKTNDRRYDVAAHARHIIRGSNYTLLVTMGEAEKNVPYPSIAKPSALCAFNVDSLSSKFSETTKHCREAARADIVRQSNYYQKHDPRIPIQCQQSLEKSECNPKENKYIVGMRTFEGNVVFASQRKNPPDVTYIYNRTRSEGVPVGTLTTFEVEEPEGPIDSEPIYIWVADHQDQVHRVLITSTFAIHLVTVDTKFLKRQNTDLRDAVYSSEVRDYLGSITESAHSAGRIHFLKQDEVLEIDTRDTCAFYLNCGDCLNPHQITDGIVGCEWKNGRCTPGKGNNHCAPFVDIKESGPFEGPDEGGNNLIIKGLDFGNPAYPIQSTMPVKIGNKACAIKEWSNSSITCEVPGRDTTLSQNKVEVLLQVRDFKMDERLKNYHISSEGYKQIATYTYYPVKFYGVFPSFGPDTGGTKLTLIGENIGYNDMRIPPSALIGTNNITNIHICDTFVVINRTHLTCNTTTFPTGITERRLNLSLEISKVAYPANGTNNTTELFQYINNPSEIEVDGSSKLHYFFTGGRAYQIVFRGEHLDASVEPHINIKLYGDKVITANCRAPNKTTVMCKAPSLVDHDIYLSNQPIHAGMELQFDGFLYKKIRSQLTYYPNATIFGNNIEQAVASPTGETRITIQGTYLSPLDKNDIIVQVGDRPCEVNSIIETTVVCTAQLEPGSHPVYVTLNSTDLLARTYEAEVKVIGHSASLDGSVTFAVIGSILALIVVVLLISLYYFCVRTKIEKIEPTVAFTPENDGYLNPDSERLLATIPPDPEIIQQLSDWDLLMDFSCIQVGALIGKGQFGCVYRGVLKRDKISDEEAVAIKTLQQRGYTTNDANVFLKEALRMKDFNHPNVLCLIGVSFDNNNATDPMIIVPYMANGDLLMYIRNQDNTPTVKDLITFGANIAQGMSYLTSQKFIHRDLAARNCMVGEDMIVRVADFGLSRDVYETSYYSSDNAKTKLPVKWMALESLISGHYSHKSDVWSFGVVLWELMTRGCQPYPSVDNWEVHLWLKEGRRMLQPAFCPDALYKIMLSCWHEDPEKRPTFSQLVKDVPNIIHTIEMSTRNAVPQYVNA</sequence>
<dbReference type="GO" id="GO:0007169">
    <property type="term" value="P:cell surface receptor protein tyrosine kinase signaling pathway"/>
    <property type="evidence" value="ECO:0007669"/>
    <property type="project" value="TreeGrafter"/>
</dbReference>
<feature type="domain" description="Protein kinase" evidence="19">
    <location>
        <begin position="1134"/>
        <end position="1399"/>
    </location>
</feature>
<dbReference type="InterPro" id="IPR036352">
    <property type="entry name" value="Semap_dom_sf"/>
</dbReference>
<dbReference type="SUPFAM" id="SSF101912">
    <property type="entry name" value="Sema domain"/>
    <property type="match status" value="1"/>
</dbReference>
<evidence type="ECO:0000256" key="5">
    <source>
        <dbReference type="ARBA" id="ARBA00022729"/>
    </source>
</evidence>
<dbReference type="GO" id="GO:0043235">
    <property type="term" value="C:receptor complex"/>
    <property type="evidence" value="ECO:0007669"/>
    <property type="project" value="TreeGrafter"/>
</dbReference>
<dbReference type="CDD" id="cd00603">
    <property type="entry name" value="IPT_PCSR"/>
    <property type="match status" value="3"/>
</dbReference>
<dbReference type="SMART" id="SM00630">
    <property type="entry name" value="Sema"/>
    <property type="match status" value="1"/>
</dbReference>
<dbReference type="InterPro" id="IPR014756">
    <property type="entry name" value="Ig_E-set"/>
</dbReference>
<dbReference type="SUPFAM" id="SSF81296">
    <property type="entry name" value="E set domains"/>
    <property type="match status" value="2"/>
</dbReference>
<keyword evidence="12 18" id="KW-0472">Membrane</keyword>
<evidence type="ECO:0000313" key="21">
    <source>
        <dbReference type="Proteomes" id="UP000594260"/>
    </source>
</evidence>
<evidence type="ECO:0000259" key="19">
    <source>
        <dbReference type="PROSITE" id="PS50011"/>
    </source>
</evidence>
<keyword evidence="11 18" id="KW-1133">Transmembrane helix</keyword>
<keyword evidence="21" id="KW-1185">Reference proteome</keyword>
<dbReference type="GO" id="GO:0016477">
    <property type="term" value="P:cell migration"/>
    <property type="evidence" value="ECO:0007669"/>
    <property type="project" value="TreeGrafter"/>
</dbReference>
<keyword evidence="3" id="KW-0808">Transferase</keyword>
<evidence type="ECO:0000256" key="18">
    <source>
        <dbReference type="SAM" id="Phobius"/>
    </source>
</evidence>
<dbReference type="InterPro" id="IPR001627">
    <property type="entry name" value="Semap_dom"/>
</dbReference>
<dbReference type="InterPro" id="IPR013783">
    <property type="entry name" value="Ig-like_fold"/>
</dbReference>
<dbReference type="InterPro" id="IPR008266">
    <property type="entry name" value="Tyr_kinase_AS"/>
</dbReference>
<dbReference type="InterPro" id="IPR001245">
    <property type="entry name" value="Ser-Thr/Tyr_kinase_cat_dom"/>
</dbReference>
<evidence type="ECO:0000256" key="14">
    <source>
        <dbReference type="ARBA" id="ARBA00023170"/>
    </source>
</evidence>
<keyword evidence="15" id="KW-0325">Glycoprotein</keyword>
<evidence type="ECO:0000256" key="11">
    <source>
        <dbReference type="ARBA" id="ARBA00022989"/>
    </source>
</evidence>
<evidence type="ECO:0000256" key="15">
    <source>
        <dbReference type="ARBA" id="ARBA00023180"/>
    </source>
</evidence>
<evidence type="ECO:0000256" key="6">
    <source>
        <dbReference type="ARBA" id="ARBA00022737"/>
    </source>
</evidence>
<dbReference type="PRINTS" id="PR00109">
    <property type="entry name" value="TYRKINASE"/>
</dbReference>
<keyword evidence="10" id="KW-0832">Ubl conjugation</keyword>
<keyword evidence="5" id="KW-0732">Signal</keyword>
<evidence type="ECO:0000256" key="9">
    <source>
        <dbReference type="ARBA" id="ARBA00022840"/>
    </source>
</evidence>
<evidence type="ECO:0000256" key="10">
    <source>
        <dbReference type="ARBA" id="ARBA00022843"/>
    </source>
</evidence>
<evidence type="ECO:0000256" key="8">
    <source>
        <dbReference type="ARBA" id="ARBA00022777"/>
    </source>
</evidence>
<evidence type="ECO:0000256" key="4">
    <source>
        <dbReference type="ARBA" id="ARBA00022692"/>
    </source>
</evidence>
<proteinExistence type="predicted"/>
<dbReference type="InterPro" id="IPR015943">
    <property type="entry name" value="WD40/YVTN_repeat-like_dom_sf"/>
</dbReference>
<evidence type="ECO:0000256" key="13">
    <source>
        <dbReference type="ARBA" id="ARBA00023137"/>
    </source>
</evidence>
<evidence type="ECO:0000256" key="16">
    <source>
        <dbReference type="ARBA" id="ARBA00051243"/>
    </source>
</evidence>
<dbReference type="GO" id="GO:0005524">
    <property type="term" value="F:ATP binding"/>
    <property type="evidence" value="ECO:0007669"/>
    <property type="project" value="UniProtKB-UniRule"/>
</dbReference>
<keyword evidence="4 18" id="KW-0812">Transmembrane</keyword>
<dbReference type="InterPro" id="IPR020635">
    <property type="entry name" value="Tyr_kinase_cat_dom"/>
</dbReference>
<organism evidence="20 21">
    <name type="scientific">Varroa destructor</name>
    <name type="common">Honeybee mite</name>
    <dbReference type="NCBI Taxonomy" id="109461"/>
    <lineage>
        <taxon>Eukaryota</taxon>
        <taxon>Metazoa</taxon>
        <taxon>Ecdysozoa</taxon>
        <taxon>Arthropoda</taxon>
        <taxon>Chelicerata</taxon>
        <taxon>Arachnida</taxon>
        <taxon>Acari</taxon>
        <taxon>Parasitiformes</taxon>
        <taxon>Mesostigmata</taxon>
        <taxon>Gamasina</taxon>
        <taxon>Dermanyssoidea</taxon>
        <taxon>Varroidae</taxon>
        <taxon>Varroa</taxon>
    </lineage>
</organism>
<protein>
    <recommendedName>
        <fullName evidence="2">receptor protein-tyrosine kinase</fullName>
        <ecNumber evidence="2">2.7.10.1</ecNumber>
    </recommendedName>
</protein>
<dbReference type="KEGG" id="vde:111252051"/>
<comment type="catalytic activity">
    <reaction evidence="16">
        <text>L-tyrosyl-[protein] + ATP = O-phospho-L-tyrosyl-[protein] + ADP + H(+)</text>
        <dbReference type="Rhea" id="RHEA:10596"/>
        <dbReference type="Rhea" id="RHEA-COMP:10136"/>
        <dbReference type="Rhea" id="RHEA-COMP:20101"/>
        <dbReference type="ChEBI" id="CHEBI:15378"/>
        <dbReference type="ChEBI" id="CHEBI:30616"/>
        <dbReference type="ChEBI" id="CHEBI:46858"/>
        <dbReference type="ChEBI" id="CHEBI:61978"/>
        <dbReference type="ChEBI" id="CHEBI:456216"/>
        <dbReference type="EC" id="2.7.10.1"/>
    </reaction>
</comment>
<dbReference type="SUPFAM" id="SSF56112">
    <property type="entry name" value="Protein kinase-like (PK-like)"/>
    <property type="match status" value="1"/>
</dbReference>
<dbReference type="RefSeq" id="XP_022665134.1">
    <property type="nucleotide sequence ID" value="XM_022809399.1"/>
</dbReference>
<dbReference type="PROSITE" id="PS50011">
    <property type="entry name" value="PROTEIN_KINASE_DOM"/>
    <property type="match status" value="1"/>
</dbReference>
<reference evidence="20" key="1">
    <citation type="submission" date="2021-01" db="UniProtKB">
        <authorList>
            <consortium name="EnsemblMetazoa"/>
        </authorList>
    </citation>
    <scope>IDENTIFICATION</scope>
</reference>
<dbReference type="GO" id="GO:0004714">
    <property type="term" value="F:transmembrane receptor protein tyrosine kinase activity"/>
    <property type="evidence" value="ECO:0007669"/>
    <property type="project" value="UniProtKB-EC"/>
</dbReference>
<dbReference type="InterPro" id="IPR002909">
    <property type="entry name" value="IPT_dom"/>
</dbReference>
<dbReference type="OrthoDB" id="6417648at2759"/>
<dbReference type="EC" id="2.7.10.1" evidence="2"/>
<dbReference type="GO" id="GO:0007399">
    <property type="term" value="P:nervous system development"/>
    <property type="evidence" value="ECO:0007669"/>
    <property type="project" value="TreeGrafter"/>
</dbReference>
<dbReference type="Pfam" id="PF07714">
    <property type="entry name" value="PK_Tyr_Ser-Thr"/>
    <property type="match status" value="1"/>
</dbReference>
<evidence type="ECO:0000256" key="2">
    <source>
        <dbReference type="ARBA" id="ARBA00011902"/>
    </source>
</evidence>
<dbReference type="PANTHER" id="PTHR24416:SF564">
    <property type="entry name" value="MACROPHAGE-STIMULATING PROTEIN RECEPTOR"/>
    <property type="match status" value="1"/>
</dbReference>
<dbReference type="InterPro" id="IPR011009">
    <property type="entry name" value="Kinase-like_dom_sf"/>
</dbReference>
<dbReference type="InterPro" id="IPR000719">
    <property type="entry name" value="Prot_kinase_dom"/>
</dbReference>
<keyword evidence="7 17" id="KW-0547">Nucleotide-binding</keyword>